<evidence type="ECO:0000256" key="4">
    <source>
        <dbReference type="ARBA" id="ARBA00022771"/>
    </source>
</evidence>
<dbReference type="PROSITE" id="PS50157">
    <property type="entry name" value="ZINC_FINGER_C2H2_2"/>
    <property type="match status" value="4"/>
</dbReference>
<evidence type="ECO:0000256" key="6">
    <source>
        <dbReference type="ARBA" id="ARBA00023242"/>
    </source>
</evidence>
<dbReference type="Proteomes" id="UP000694845">
    <property type="component" value="Unplaced"/>
</dbReference>
<gene>
    <name evidence="11" type="primary">LOC110988480</name>
</gene>
<evidence type="ECO:0000256" key="3">
    <source>
        <dbReference type="ARBA" id="ARBA00022737"/>
    </source>
</evidence>
<feature type="domain" description="C2H2-type" evidence="9">
    <location>
        <begin position="531"/>
        <end position="559"/>
    </location>
</feature>
<dbReference type="Gene3D" id="3.30.160.60">
    <property type="entry name" value="Classic Zinc Finger"/>
    <property type="match status" value="6"/>
</dbReference>
<dbReference type="OrthoDB" id="10070404at2759"/>
<feature type="region of interest" description="Disordered" evidence="8">
    <location>
        <begin position="55"/>
        <end position="94"/>
    </location>
</feature>
<protein>
    <submittedName>
        <fullName evidence="11">Zinc finger protein 64 homolog, isoforms 1 and 2-like isoform X1</fullName>
    </submittedName>
</protein>
<evidence type="ECO:0000256" key="5">
    <source>
        <dbReference type="ARBA" id="ARBA00022833"/>
    </source>
</evidence>
<dbReference type="Pfam" id="PF00096">
    <property type="entry name" value="zf-C2H2"/>
    <property type="match status" value="1"/>
</dbReference>
<evidence type="ECO:0000256" key="2">
    <source>
        <dbReference type="ARBA" id="ARBA00022723"/>
    </source>
</evidence>
<evidence type="ECO:0000256" key="7">
    <source>
        <dbReference type="PROSITE-ProRule" id="PRU00042"/>
    </source>
</evidence>
<dbReference type="GO" id="GO:0005634">
    <property type="term" value="C:nucleus"/>
    <property type="evidence" value="ECO:0007669"/>
    <property type="project" value="UniProtKB-SubCell"/>
</dbReference>
<keyword evidence="2" id="KW-0479">Metal-binding</keyword>
<evidence type="ECO:0000313" key="10">
    <source>
        <dbReference type="Proteomes" id="UP000694845"/>
    </source>
</evidence>
<keyword evidence="5" id="KW-0862">Zinc</keyword>
<keyword evidence="6" id="KW-0539">Nucleus</keyword>
<evidence type="ECO:0000259" key="9">
    <source>
        <dbReference type="PROSITE" id="PS50157"/>
    </source>
</evidence>
<keyword evidence="3" id="KW-0677">Repeat</keyword>
<dbReference type="KEGG" id="aplc:110988480"/>
<dbReference type="GeneID" id="110988480"/>
<evidence type="ECO:0000256" key="1">
    <source>
        <dbReference type="ARBA" id="ARBA00004123"/>
    </source>
</evidence>
<dbReference type="PROSITE" id="PS00028">
    <property type="entry name" value="ZINC_FINGER_C2H2_1"/>
    <property type="match status" value="5"/>
</dbReference>
<name>A0A8B7ZRJ9_ACAPL</name>
<dbReference type="GO" id="GO:0000981">
    <property type="term" value="F:DNA-binding transcription factor activity, RNA polymerase II-specific"/>
    <property type="evidence" value="ECO:0007669"/>
    <property type="project" value="TreeGrafter"/>
</dbReference>
<evidence type="ECO:0000313" key="11">
    <source>
        <dbReference type="RefSeq" id="XP_022107697.1"/>
    </source>
</evidence>
<dbReference type="RefSeq" id="XP_022107697.1">
    <property type="nucleotide sequence ID" value="XM_022252005.1"/>
</dbReference>
<feature type="domain" description="C2H2-type" evidence="9">
    <location>
        <begin position="631"/>
        <end position="658"/>
    </location>
</feature>
<feature type="compositionally biased region" description="Basic and acidic residues" evidence="8">
    <location>
        <begin position="379"/>
        <end position="388"/>
    </location>
</feature>
<keyword evidence="10" id="KW-1185">Reference proteome</keyword>
<sequence>MKVLQNGRISCMISQVKMASQEVQLRCKLCQFTASSKQEIADHFMDVHAAVEIIGTSSPNPSGPTPETGSTCANLNNEAGDAADPSTSDALPSAGMEVGTADRALSKKKVGFRGNALRSTISHLVRAAEQASKEERSANSAKTPKSVRRHQQASAVKEISQTVHAVGRELRKHKMKRKFEDFVLLDNDQPQRKQPKVSPTKGTAGKPGPAGAKAGGDKQTASRKSRRTKQTQVVKGSKVKATELKKKMDDELQQWYEKWSQNRKSIMETCKNANCNSQLPPVEMKLHEQCHMKNYTGFKCPHCNHMHSQWRNMRCHIYNDHQEIAKPLLLCDWPGCSAPFTILWGLKRHVLRDHIQPKAIQENVSEQDESLVEVGEAEEQSRKDKASEESLPSEEADLVAKRAAIRKKLSKGMEEYVDAGTTEEEAVKKIRNRKKFHKIAWLPSCSVCEAKYISIENMDAHIALHTVEGSDSVKCAECGIIVDDCTKLRAHMKEKHRRLLKVYRCELCKYAGDRHYDYKKHLLTHEDTKPCMCEVCGKLMSTVYNLKVHILRVHATEEQKTVHCQHCDYRCADKIVLKDHMRFQHNLLWNGDPYKDVDTWRSYKCDKCDYVGRKEKSLKYHMRVHTEHRQFRCSMCCYASGTKNNLILHMRTHAGLKPVKCSECDYRGATNKVVNEHIMSKHRGIRPFKCPCGWSTAYSGNMWKHMQFHREKGDAYKDIAEARYGKPGPKKKKQVQHSEAPIIQQPQIITIVHEFQDAQDAGTLNSGSHQPSATVVPFQESTLAAKDVPASSAVAHVEDLPILGTHLLLNSLVQAATAVAPSGTKAGSDDDPATAGLQQAPEELQDHKENQAASYLCKLAHAVSTQSTGQEQESPKQMAEGKELPLGSGVQVTEVQVPTANAGSVEQTIQELVLW</sequence>
<accession>A0A8B7ZRJ9</accession>
<comment type="subcellular location">
    <subcellularLocation>
        <location evidence="1">Nucleus</location>
    </subcellularLocation>
</comment>
<dbReference type="InterPro" id="IPR013087">
    <property type="entry name" value="Znf_C2H2_type"/>
</dbReference>
<dbReference type="PANTHER" id="PTHR24388:SF54">
    <property type="entry name" value="PROTEIN ESCARGOT"/>
    <property type="match status" value="1"/>
</dbReference>
<proteinExistence type="predicted"/>
<feature type="compositionally biased region" description="Low complexity" evidence="8">
    <location>
        <begin position="199"/>
        <end position="212"/>
    </location>
</feature>
<reference evidence="11" key="1">
    <citation type="submission" date="2025-08" db="UniProtKB">
        <authorList>
            <consortium name="RefSeq"/>
        </authorList>
    </citation>
    <scope>IDENTIFICATION</scope>
</reference>
<feature type="region of interest" description="Disordered" evidence="8">
    <location>
        <begin position="182"/>
        <end position="240"/>
    </location>
</feature>
<organism evidence="10 11">
    <name type="scientific">Acanthaster planci</name>
    <name type="common">Crown-of-thorns starfish</name>
    <dbReference type="NCBI Taxonomy" id="133434"/>
    <lineage>
        <taxon>Eukaryota</taxon>
        <taxon>Metazoa</taxon>
        <taxon>Echinodermata</taxon>
        <taxon>Eleutherozoa</taxon>
        <taxon>Asterozoa</taxon>
        <taxon>Asteroidea</taxon>
        <taxon>Valvatacea</taxon>
        <taxon>Valvatida</taxon>
        <taxon>Acanthasteridae</taxon>
        <taxon>Acanthaster</taxon>
    </lineage>
</organism>
<feature type="region of interest" description="Disordered" evidence="8">
    <location>
        <begin position="362"/>
        <end position="395"/>
    </location>
</feature>
<dbReference type="PANTHER" id="PTHR24388">
    <property type="entry name" value="ZINC FINGER PROTEIN"/>
    <property type="match status" value="1"/>
</dbReference>
<dbReference type="GO" id="GO:0000978">
    <property type="term" value="F:RNA polymerase II cis-regulatory region sequence-specific DNA binding"/>
    <property type="evidence" value="ECO:0007669"/>
    <property type="project" value="TreeGrafter"/>
</dbReference>
<dbReference type="SUPFAM" id="SSF57667">
    <property type="entry name" value="beta-beta-alpha zinc fingers"/>
    <property type="match status" value="3"/>
</dbReference>
<feature type="compositionally biased region" description="Low complexity" evidence="8">
    <location>
        <begin position="55"/>
        <end position="71"/>
    </location>
</feature>
<dbReference type="InterPro" id="IPR050527">
    <property type="entry name" value="Snail/Krueppel_Znf"/>
</dbReference>
<dbReference type="InterPro" id="IPR036236">
    <property type="entry name" value="Znf_C2H2_sf"/>
</dbReference>
<feature type="region of interest" description="Disordered" evidence="8">
    <location>
        <begin position="127"/>
        <end position="160"/>
    </location>
</feature>
<dbReference type="AlphaFoldDB" id="A0A8B7ZRJ9"/>
<keyword evidence="4 7" id="KW-0863">Zinc-finger</keyword>
<feature type="compositionally biased region" description="Acidic residues" evidence="8">
    <location>
        <begin position="365"/>
        <end position="378"/>
    </location>
</feature>
<dbReference type="SMART" id="SM00355">
    <property type="entry name" value="ZnF_C2H2"/>
    <property type="match status" value="12"/>
</dbReference>
<dbReference type="GO" id="GO:0008270">
    <property type="term" value="F:zinc ion binding"/>
    <property type="evidence" value="ECO:0007669"/>
    <property type="project" value="UniProtKB-KW"/>
</dbReference>
<feature type="domain" description="C2H2-type" evidence="9">
    <location>
        <begin position="503"/>
        <end position="530"/>
    </location>
</feature>
<feature type="domain" description="C2H2-type" evidence="9">
    <location>
        <begin position="603"/>
        <end position="630"/>
    </location>
</feature>
<feature type="region of interest" description="Disordered" evidence="8">
    <location>
        <begin position="866"/>
        <end position="887"/>
    </location>
</feature>
<evidence type="ECO:0000256" key="8">
    <source>
        <dbReference type="SAM" id="MobiDB-lite"/>
    </source>
</evidence>